<dbReference type="InterPro" id="IPR012341">
    <property type="entry name" value="6hp_glycosidase-like_sf"/>
</dbReference>
<protein>
    <submittedName>
        <fullName evidence="9">Glycoside hydrolase family 65 protein</fullName>
    </submittedName>
</protein>
<evidence type="ECO:0000256" key="3">
    <source>
        <dbReference type="ARBA" id="ARBA00022679"/>
    </source>
</evidence>
<feature type="active site" description="Proton donor" evidence="4">
    <location>
        <position position="493"/>
    </location>
</feature>
<dbReference type="PIRSF" id="PIRSF036289">
    <property type="entry name" value="Glycosyl_hydrolase_malt_phosph"/>
    <property type="match status" value="1"/>
</dbReference>
<dbReference type="InterPro" id="IPR017045">
    <property type="entry name" value="Malt_Pase/Glycosyl_Hdrlase"/>
</dbReference>
<dbReference type="Proteomes" id="UP001319104">
    <property type="component" value="Unassembled WGS sequence"/>
</dbReference>
<evidence type="ECO:0000313" key="9">
    <source>
        <dbReference type="EMBL" id="MBS9522991.1"/>
    </source>
</evidence>
<reference evidence="9 10" key="1">
    <citation type="submission" date="2021-05" db="EMBL/GenBank/DDBJ databases">
        <authorList>
            <person name="Zhang Z.D."/>
            <person name="Osman G."/>
        </authorList>
    </citation>
    <scope>NUCLEOTIDE SEQUENCE [LARGE SCALE GENOMIC DNA]</scope>
    <source>
        <strain evidence="9 10">KCTC 32217</strain>
    </source>
</reference>
<evidence type="ECO:0000256" key="1">
    <source>
        <dbReference type="ARBA" id="ARBA00006768"/>
    </source>
</evidence>
<feature type="domain" description="Glycoside hydrolase family 65 C-terminal" evidence="7">
    <location>
        <begin position="725"/>
        <end position="786"/>
    </location>
</feature>
<dbReference type="InterPro" id="IPR005196">
    <property type="entry name" value="Glyco_hydro_65_N"/>
</dbReference>
<evidence type="ECO:0000256" key="4">
    <source>
        <dbReference type="PIRSR" id="PIRSR036289-50"/>
    </source>
</evidence>
<dbReference type="PANTHER" id="PTHR11051:SF8">
    <property type="entry name" value="PROTEIN-GLUCOSYLGALACTOSYLHYDROXYLYSINE GLUCOSIDASE"/>
    <property type="match status" value="1"/>
</dbReference>
<evidence type="ECO:0000259" key="7">
    <source>
        <dbReference type="Pfam" id="PF03633"/>
    </source>
</evidence>
<feature type="binding site" evidence="5">
    <location>
        <begin position="354"/>
        <end position="355"/>
    </location>
    <ligand>
        <name>substrate</name>
    </ligand>
</feature>
<dbReference type="PANTHER" id="PTHR11051">
    <property type="entry name" value="GLYCOSYL HYDROLASE-RELATED"/>
    <property type="match status" value="1"/>
</dbReference>
<evidence type="ECO:0000259" key="8">
    <source>
        <dbReference type="Pfam" id="PF03636"/>
    </source>
</evidence>
<dbReference type="InterPro" id="IPR005195">
    <property type="entry name" value="Glyco_hydro_65_M"/>
</dbReference>
<dbReference type="InterPro" id="IPR005194">
    <property type="entry name" value="Glyco_hydro_65_C"/>
</dbReference>
<accession>A0AAP2CEI9</accession>
<feature type="domain" description="Glycoside hydrolase family 65 N-terminal" evidence="8">
    <location>
        <begin position="10"/>
        <end position="262"/>
    </location>
</feature>
<comment type="caution">
    <text evidence="9">The sequence shown here is derived from an EMBL/GenBank/DDBJ whole genome shotgun (WGS) entry which is preliminary data.</text>
</comment>
<dbReference type="InterPro" id="IPR037018">
    <property type="entry name" value="GH65_N"/>
</dbReference>
<keyword evidence="3" id="KW-0808">Transferase</keyword>
<keyword evidence="2" id="KW-0328">Glycosyltransferase</keyword>
<evidence type="ECO:0000256" key="2">
    <source>
        <dbReference type="ARBA" id="ARBA00022676"/>
    </source>
</evidence>
<keyword evidence="9" id="KW-0378">Hydrolase</keyword>
<dbReference type="GO" id="GO:0005975">
    <property type="term" value="P:carbohydrate metabolic process"/>
    <property type="evidence" value="ECO:0007669"/>
    <property type="project" value="InterPro"/>
</dbReference>
<dbReference type="Gene3D" id="1.50.10.10">
    <property type="match status" value="1"/>
</dbReference>
<dbReference type="SUPFAM" id="SSF74650">
    <property type="entry name" value="Galactose mutarotase-like"/>
    <property type="match status" value="1"/>
</dbReference>
<feature type="binding site" evidence="5">
    <location>
        <begin position="615"/>
        <end position="616"/>
    </location>
    <ligand>
        <name>substrate</name>
    </ligand>
</feature>
<dbReference type="GO" id="GO:0016757">
    <property type="term" value="F:glycosyltransferase activity"/>
    <property type="evidence" value="ECO:0007669"/>
    <property type="project" value="UniProtKB-KW"/>
</dbReference>
<dbReference type="Gene3D" id="2.70.98.40">
    <property type="entry name" value="Glycoside hydrolase, family 65, N-terminal domain"/>
    <property type="match status" value="1"/>
</dbReference>
<gene>
    <name evidence="9" type="ORF">KI659_03080</name>
</gene>
<keyword evidence="10" id="KW-1185">Reference proteome</keyword>
<sequence>MVEDTWKVVYKSFKPKEETLREALCALGNGYFTTRGAAEESVAGKYHYPGTYLASGFNRLKTEIAGKWIENEDLVNWPDWTVLKYRHEDGDWIQLSEVEIIGYRQELNLQKGILSRKIRIKDAKGRTSKLVTRRIVCMHNKNLAAIKWEFTPVNWSGNIIVHNGLDGSVINHGVERYRDLNSKHLVVLDTGTMGESGIYLKVRTNQSEIIMAQAAKLLIDGSSVKPIHKEKLPEYIGEEFEVGVAAGKPITIEKIVSIFTSKDNAISEPLMEAKTLVGRTLGFDDLLEKHIAEWKGIWKESDVKLEADNGEDQLVLRLHIFHIFQTYSFNTIGIDAGIPARGLHGEAYRGHIFWDEIFVFPFFNISRPEISKSLLMYRYRRLNEARYAAQEAGFDGAMYPWQSGSNGREESQVIHLNPASGRWLPDHTFLQRHVNATIAYNVWHYFEITGDLEFLSFYGAEMLLEIAKFWASMASFNKEKGRYEILNIVGPDEYHTHYPGSDQPGLNNNAYTNVMAVFCLIHALKTIKKLDKEIAAVLLEQLEIDKSQLKKWEEIIKKMFVPFVGNKKVIEQFEGFDKLEEVDWEKYHAEYGEVLRLDRIMEKEGDDVNRYRAVKQADVLMLFFLFSSDELCDMFGRMGYEFNPKVQIPETIAYYQKITAHGSTLSKVVHSWVYARSRREESWKNFKKALMSDFKDVQGGTTSEGIHLGAMAGSLDLIQRCYTGMDFREDCLFFNPRLPENVQKIQFRIRYRKHWLEIIVTKGKFEIRNRGGWGGQIHITLVKQKVSLKKGETKILEFHHKSTKKKGA</sequence>
<feature type="domain" description="Glycoside hydrolase family 65 central catalytic" evidence="6">
    <location>
        <begin position="317"/>
        <end position="715"/>
    </location>
</feature>
<dbReference type="GO" id="GO:0004553">
    <property type="term" value="F:hydrolase activity, hydrolyzing O-glycosyl compounds"/>
    <property type="evidence" value="ECO:0007669"/>
    <property type="project" value="TreeGrafter"/>
</dbReference>
<dbReference type="Pfam" id="PF03633">
    <property type="entry name" value="Glyco_hydro_65C"/>
    <property type="match status" value="1"/>
</dbReference>
<dbReference type="Pfam" id="PF03636">
    <property type="entry name" value="Glyco_hydro_65N"/>
    <property type="match status" value="1"/>
</dbReference>
<dbReference type="RefSeq" id="WP_213943859.1">
    <property type="nucleotide sequence ID" value="NZ_JAHCMY010000001.1"/>
</dbReference>
<evidence type="ECO:0000256" key="5">
    <source>
        <dbReference type="PIRSR" id="PIRSR036289-51"/>
    </source>
</evidence>
<dbReference type="InterPro" id="IPR008928">
    <property type="entry name" value="6-hairpin_glycosidase_sf"/>
</dbReference>
<dbReference type="InterPro" id="IPR011013">
    <property type="entry name" value="Gal_mutarotase_sf_dom"/>
</dbReference>
<name>A0AAP2CEI9_9BACT</name>
<dbReference type="Gene3D" id="2.60.420.10">
    <property type="entry name" value="Maltose phosphorylase, domain 3"/>
    <property type="match status" value="1"/>
</dbReference>
<comment type="similarity">
    <text evidence="1">Belongs to the glycosyl hydrolase 65 family.</text>
</comment>
<dbReference type="FunFam" id="1.50.10.10:FF:000053">
    <property type="entry name" value="Putative glycosyl hydrolase"/>
    <property type="match status" value="1"/>
</dbReference>
<evidence type="ECO:0000259" key="6">
    <source>
        <dbReference type="Pfam" id="PF03632"/>
    </source>
</evidence>
<dbReference type="GO" id="GO:0030246">
    <property type="term" value="F:carbohydrate binding"/>
    <property type="evidence" value="ECO:0007669"/>
    <property type="project" value="InterPro"/>
</dbReference>
<proteinExistence type="inferred from homology"/>
<dbReference type="SUPFAM" id="SSF48208">
    <property type="entry name" value="Six-hairpin glycosidases"/>
    <property type="match status" value="1"/>
</dbReference>
<dbReference type="AlphaFoldDB" id="A0AAP2CEI9"/>
<organism evidence="9 10">
    <name type="scientific">Litoribacter ruber</name>
    <dbReference type="NCBI Taxonomy" id="702568"/>
    <lineage>
        <taxon>Bacteria</taxon>
        <taxon>Pseudomonadati</taxon>
        <taxon>Bacteroidota</taxon>
        <taxon>Cytophagia</taxon>
        <taxon>Cytophagales</taxon>
        <taxon>Cyclobacteriaceae</taxon>
        <taxon>Litoribacter</taxon>
    </lineage>
</organism>
<evidence type="ECO:0000313" key="10">
    <source>
        <dbReference type="Proteomes" id="UP001319104"/>
    </source>
</evidence>
<dbReference type="EMBL" id="JAHCMY010000001">
    <property type="protein sequence ID" value="MBS9522991.1"/>
    <property type="molecule type" value="Genomic_DNA"/>
</dbReference>
<dbReference type="Pfam" id="PF03632">
    <property type="entry name" value="Glyco_hydro_65m"/>
    <property type="match status" value="1"/>
</dbReference>